<name>B5VRP6_YEAS6</name>
<organism evidence="1 2">
    <name type="scientific">Saccharomyces cerevisiae (strain AWRI1631)</name>
    <name type="common">Baker's yeast</name>
    <dbReference type="NCBI Taxonomy" id="545124"/>
    <lineage>
        <taxon>Eukaryota</taxon>
        <taxon>Fungi</taxon>
        <taxon>Dikarya</taxon>
        <taxon>Ascomycota</taxon>
        <taxon>Saccharomycotina</taxon>
        <taxon>Saccharomycetes</taxon>
        <taxon>Saccharomycetales</taxon>
        <taxon>Saccharomycetaceae</taxon>
        <taxon>Saccharomyces</taxon>
    </lineage>
</organism>
<protein>
    <submittedName>
        <fullName evidence="1">Uncharacterized protein</fullName>
    </submittedName>
</protein>
<sequence>MRCRKVGTQLFLTVEQLIQMNTGRTVLLYFTLTNI</sequence>
<evidence type="ECO:0000313" key="1">
    <source>
        <dbReference type="EMBL" id="EDZ69401.1"/>
    </source>
</evidence>
<dbReference type="AlphaFoldDB" id="B5VRP6"/>
<comment type="caution">
    <text evidence="1">The sequence shown here is derived from an EMBL/GenBank/DDBJ whole genome shotgun (WGS) entry which is preliminary data.</text>
</comment>
<dbReference type="EMBL" id="ABSV01002122">
    <property type="protein sequence ID" value="EDZ69401.1"/>
    <property type="molecule type" value="Genomic_DNA"/>
</dbReference>
<dbReference type="Proteomes" id="UP000008988">
    <property type="component" value="Unassembled WGS sequence"/>
</dbReference>
<reference evidence="1 2" key="1">
    <citation type="journal article" date="2008" name="FEMS Yeast Res.">
        <title>Comparative genome analysis of a Saccharomyces cerevisiae wine strain.</title>
        <authorList>
            <person name="Borneman A.R."/>
            <person name="Forgan A.H."/>
            <person name="Pretorius I.S."/>
            <person name="Chambers P.J."/>
        </authorList>
    </citation>
    <scope>NUCLEOTIDE SEQUENCE [LARGE SCALE GENOMIC DNA]</scope>
    <source>
        <strain evidence="1 2">AWRI1631</strain>
    </source>
</reference>
<evidence type="ECO:0000313" key="2">
    <source>
        <dbReference type="Proteomes" id="UP000008988"/>
    </source>
</evidence>
<gene>
    <name evidence="1" type="ORF">AWRI1631_151540</name>
</gene>
<proteinExistence type="predicted"/>
<accession>B5VRP6</accession>